<dbReference type="Proteomes" id="UP000266861">
    <property type="component" value="Unassembled WGS sequence"/>
</dbReference>
<dbReference type="EMBL" id="PQFF01000041">
    <property type="protein sequence ID" value="RHZ86848.1"/>
    <property type="molecule type" value="Genomic_DNA"/>
</dbReference>
<keyword evidence="3" id="KW-1185">Reference proteome</keyword>
<organism evidence="2 3">
    <name type="scientific">Diversispora epigaea</name>
    <dbReference type="NCBI Taxonomy" id="1348612"/>
    <lineage>
        <taxon>Eukaryota</taxon>
        <taxon>Fungi</taxon>
        <taxon>Fungi incertae sedis</taxon>
        <taxon>Mucoromycota</taxon>
        <taxon>Glomeromycotina</taxon>
        <taxon>Glomeromycetes</taxon>
        <taxon>Diversisporales</taxon>
        <taxon>Diversisporaceae</taxon>
        <taxon>Diversispora</taxon>
    </lineage>
</organism>
<feature type="region of interest" description="Disordered" evidence="1">
    <location>
        <begin position="28"/>
        <end position="58"/>
    </location>
</feature>
<dbReference type="AlphaFoldDB" id="A0A397JJ74"/>
<name>A0A397JJ74_9GLOM</name>
<gene>
    <name evidence="2" type="ORF">Glove_43g75</name>
</gene>
<protein>
    <submittedName>
        <fullName evidence="2">Uncharacterized protein</fullName>
    </submittedName>
</protein>
<proteinExistence type="predicted"/>
<evidence type="ECO:0000256" key="1">
    <source>
        <dbReference type="SAM" id="MobiDB-lite"/>
    </source>
</evidence>
<comment type="caution">
    <text evidence="2">The sequence shown here is derived from an EMBL/GenBank/DDBJ whole genome shotgun (WGS) entry which is preliminary data.</text>
</comment>
<evidence type="ECO:0000313" key="3">
    <source>
        <dbReference type="Proteomes" id="UP000266861"/>
    </source>
</evidence>
<accession>A0A397JJ74</accession>
<evidence type="ECO:0000313" key="2">
    <source>
        <dbReference type="EMBL" id="RHZ86848.1"/>
    </source>
</evidence>
<reference evidence="2 3" key="1">
    <citation type="submission" date="2018-08" db="EMBL/GenBank/DDBJ databases">
        <title>Genome and evolution of the arbuscular mycorrhizal fungus Diversispora epigaea (formerly Glomus versiforme) and its bacterial endosymbionts.</title>
        <authorList>
            <person name="Sun X."/>
            <person name="Fei Z."/>
            <person name="Harrison M."/>
        </authorList>
    </citation>
    <scope>NUCLEOTIDE SEQUENCE [LARGE SCALE GENOMIC DNA]</scope>
    <source>
        <strain evidence="2 3">IT104</strain>
    </source>
</reference>
<sequence length="115" mass="13027">MILLFKEIITLTTATTTTTTTIATTITTKQSKQLQSQQSQPTSQIETSQPPQQKSRRMAHILSEKKGERILIQDLKNLKALYQVADPEAVKIISFKKMLNYNNIITNKIPNNNII</sequence>
<feature type="compositionally biased region" description="Low complexity" evidence="1">
    <location>
        <begin position="28"/>
        <end position="53"/>
    </location>
</feature>